<dbReference type="EMBL" id="JALGCL010000003">
    <property type="protein sequence ID" value="MCJ0826370.1"/>
    <property type="molecule type" value="Genomic_DNA"/>
</dbReference>
<dbReference type="Proteomes" id="UP001165423">
    <property type="component" value="Unassembled WGS sequence"/>
</dbReference>
<feature type="transmembrane region" description="Helical" evidence="5">
    <location>
        <begin position="45"/>
        <end position="68"/>
    </location>
</feature>
<name>A0ABT0A602_9GAMM</name>
<proteinExistence type="predicted"/>
<accession>A0ABT0A602</accession>
<keyword evidence="4 5" id="KW-0472">Membrane</keyword>
<gene>
    <name evidence="7" type="ORF">MQC88_10475</name>
</gene>
<evidence type="ECO:0000256" key="4">
    <source>
        <dbReference type="ARBA" id="ARBA00023136"/>
    </source>
</evidence>
<keyword evidence="8" id="KW-1185">Reference proteome</keyword>
<organism evidence="7 8">
    <name type="scientific">Cognatiluteimonas sedimenti</name>
    <dbReference type="NCBI Taxonomy" id="2927791"/>
    <lineage>
        <taxon>Bacteria</taxon>
        <taxon>Pseudomonadati</taxon>
        <taxon>Pseudomonadota</taxon>
        <taxon>Gammaproteobacteria</taxon>
        <taxon>Lysobacterales</taxon>
        <taxon>Lysobacteraceae</taxon>
        <taxon>Cognatiluteimonas</taxon>
    </lineage>
</organism>
<evidence type="ECO:0000256" key="5">
    <source>
        <dbReference type="SAM" id="Phobius"/>
    </source>
</evidence>
<dbReference type="InterPro" id="IPR007452">
    <property type="entry name" value="TamB_C"/>
</dbReference>
<evidence type="ECO:0000256" key="2">
    <source>
        <dbReference type="ARBA" id="ARBA00022692"/>
    </source>
</evidence>
<comment type="subcellular location">
    <subcellularLocation>
        <location evidence="1">Membrane</location>
        <topology evidence="1">Single-pass membrane protein</topology>
    </subcellularLocation>
</comment>
<evidence type="ECO:0000313" key="7">
    <source>
        <dbReference type="EMBL" id="MCJ0826370.1"/>
    </source>
</evidence>
<feature type="domain" description="Translocation and assembly module TamB C-terminal" evidence="6">
    <location>
        <begin position="988"/>
        <end position="1325"/>
    </location>
</feature>
<protein>
    <submittedName>
        <fullName evidence="7">Translocation/assembly module TamB</fullName>
    </submittedName>
</protein>
<reference evidence="7 8" key="1">
    <citation type="submission" date="2022-03" db="EMBL/GenBank/DDBJ databases">
        <title>Luteimonas soily sp. nov., a novel bacterium isolated from the soil.</title>
        <authorList>
            <person name="Zhang X."/>
        </authorList>
    </citation>
    <scope>NUCLEOTIDE SEQUENCE [LARGE SCALE GENOMIC DNA]</scope>
    <source>
        <strain evidence="7 8">50</strain>
    </source>
</reference>
<evidence type="ECO:0000313" key="8">
    <source>
        <dbReference type="Proteomes" id="UP001165423"/>
    </source>
</evidence>
<evidence type="ECO:0000256" key="3">
    <source>
        <dbReference type="ARBA" id="ARBA00022989"/>
    </source>
</evidence>
<keyword evidence="3 5" id="KW-1133">Transmembrane helix</keyword>
<dbReference type="PANTHER" id="PTHR36985:SF1">
    <property type="entry name" value="TRANSLOCATION AND ASSEMBLY MODULE SUBUNIT TAMB"/>
    <property type="match status" value="1"/>
</dbReference>
<keyword evidence="2 5" id="KW-0812">Transmembrane</keyword>
<sequence>MNWRERYRRYRRYGLEPLPADADAQAREARIAELRTLRRKRQRRIAIRGGIGTVALVLAAAVLLWWLLTSIGGRDLLLRQIVARLPAGTTLSWERAEGPASGPMTLHGVRFSMPRQLDADCVATATARCATGRITFRARTIVIDPAIRPLLGKRLRLDALDVRDASLDLPRSATPFKLPRWPESLPQIAPPLALQADTIRIDQLVVTRDTQPLVTIRSARGGLDASDGRLHVEHLAVDSDRGRFSAHGDYAPRDHYRSDLVATAVLPAPAGRAAPRLGLVARGDLARMQVALAGNAPAPLQATLVLHDPRAGAAPRWSLRARSDALDPGLLAGSGEPGTPLKFALHANGDGGDARLRGRIERNGVAATIQPSRVQLAEQVLRLQPLVVDVLGGRVSARGHADLRDRAASAASHGKPAIELAINARGLRWGGADGAPAVTADAALGIAGQPDAWAAIGTTTLLRDRQRARLRFDARGDRAHAAIRQLHATMPTGTLDARGHARWSPALAWDLDATLAGFDPGYFLPDWDGAIDGRLSSHGAARADGGLDATFDAGNFGGRLRGRTLAGHGRLALRTAGKAATPTRYEGELALSLGGSRLEARGTVADTLAIDARFAPLQLRDLLPTGAGTLRGTLALRGARNAPDLDANLDGSRLRYGNYRADRLHARGRLPWRGSGGALVVDASGVEAGIAVDRLHVDARGAVEQLQLDANADGPLGQLALGGSAARRNGRWQGTLATLQLQPARGDAWRLQAPARYAQAGGGWTLDRSCLAASDGGELCASGDWPRRGLDVHGRGLPLALATPWLPARSDGLPWLLHGEIALDANVRAAGSGWRGNARLTSAQGGLKNSARARNDLVAYRQLALDARFDPQRFDATLRAALNGDGRIDAHVASGWDAHAPLSGEIALDTDELTWMELLSPDIVEPTGRLAGRVTLGGSRAQPSLGGSAHLSAFHTELPALAITLDDGDVRMDAQADGTARIHGSLRSGDGTLDLDGTLGWRSNDPSTSSGQAKPLVLNVRGRNVLASDTRDLHAVIDPDVVVRYAAGQPLAVSGTVGVPSARIDLERLDQGVSTSPDVVVLDPVDPERGVATPLQLDLTLALGDDVRLDGFGLDGTLGGSLRVRTRPGSEMLASGTLEVGGRYRAYGQKLEITRGRLVWTGSPIADPLLDIRAQREVGDVTAGIDVSGRASRPQAEVWTDPPTDQSEALAWLALGRPLASASGDESRQLDAASAALSAGGSLLASQLGARIGLDDAGVMESRALGGSVLGVGKYLSPKLYVGYGVSLLGTGQVLTLKYLLRKGFDIEIESSTVENRASVNWRKER</sequence>
<evidence type="ECO:0000256" key="1">
    <source>
        <dbReference type="ARBA" id="ARBA00004167"/>
    </source>
</evidence>
<comment type="caution">
    <text evidence="7">The sequence shown here is derived from an EMBL/GenBank/DDBJ whole genome shotgun (WGS) entry which is preliminary data.</text>
</comment>
<dbReference type="Pfam" id="PF04357">
    <property type="entry name" value="TamB"/>
    <property type="match status" value="1"/>
</dbReference>
<evidence type="ECO:0000259" key="6">
    <source>
        <dbReference type="Pfam" id="PF04357"/>
    </source>
</evidence>
<dbReference type="PANTHER" id="PTHR36985">
    <property type="entry name" value="TRANSLOCATION AND ASSEMBLY MODULE SUBUNIT TAMB"/>
    <property type="match status" value="1"/>
</dbReference>